<protein>
    <submittedName>
        <fullName evidence="1">Membrane protein insertion efficiency factor YidD</fullName>
    </submittedName>
</protein>
<dbReference type="Proteomes" id="UP000294588">
    <property type="component" value="Unassembled WGS sequence"/>
</dbReference>
<reference evidence="1" key="1">
    <citation type="submission" date="2019-03" db="EMBL/GenBank/DDBJ databases">
        <title>Candidatus Syntrophosphaera thermopropionivorans: a novel player in syntrophic propionate oxidation during anaerobic digestion.</title>
        <authorList>
            <person name="Dyksma S."/>
        </authorList>
    </citation>
    <scope>NUCLEOTIDE SEQUENCE</scope>
    <source>
        <strain evidence="1">W5</strain>
    </source>
</reference>
<organism evidence="1 2">
    <name type="scientific">Candidatus Syntrophosphaera thermopropionivorans</name>
    <dbReference type="NCBI Taxonomy" id="2593015"/>
    <lineage>
        <taxon>Bacteria</taxon>
        <taxon>Pseudomonadati</taxon>
        <taxon>Candidatus Cloacimonadota</taxon>
        <taxon>Candidatus Cloacimonadia</taxon>
        <taxon>Candidatus Cloacimonadales</taxon>
        <taxon>Candidatus Cloacimonadaceae</taxon>
        <taxon>Candidatus Syntrophosphaera</taxon>
    </lineage>
</organism>
<accession>A0AC61QJS3</accession>
<evidence type="ECO:0000313" key="1">
    <source>
        <dbReference type="EMBL" id="TDF73400.1"/>
    </source>
</evidence>
<keyword evidence="2" id="KW-1185">Reference proteome</keyword>
<name>A0AC61QJS3_9BACT</name>
<gene>
    <name evidence="1" type="primary">yidD</name>
    <name evidence="1" type="ORF">E0946_03305</name>
</gene>
<dbReference type="EMBL" id="SMOG01000006">
    <property type="protein sequence ID" value="TDF73400.1"/>
    <property type="molecule type" value="Genomic_DNA"/>
</dbReference>
<proteinExistence type="predicted"/>
<comment type="caution">
    <text evidence="1">The sequence shown here is derived from an EMBL/GenBank/DDBJ whole genome shotgun (WGS) entry which is preliminary data.</text>
</comment>
<evidence type="ECO:0000313" key="2">
    <source>
        <dbReference type="Proteomes" id="UP000294588"/>
    </source>
</evidence>
<sequence>MRRTERTNSTTFLEVLIPILRLPNLVIIGLIHIYQKMISPLLPKVCRFEPSCSSYSLQAFHKYNFFKALGLTIWRLIRCNPFCKGGYDPLP</sequence>